<evidence type="ECO:0000313" key="1">
    <source>
        <dbReference type="EMBL" id="QZA77956.1"/>
    </source>
</evidence>
<organism evidence="1 2">
    <name type="scientific">Deefgea tanakiae</name>
    <dbReference type="NCBI Taxonomy" id="2865840"/>
    <lineage>
        <taxon>Bacteria</taxon>
        <taxon>Pseudomonadati</taxon>
        <taxon>Pseudomonadota</taxon>
        <taxon>Betaproteobacteria</taxon>
        <taxon>Neisseriales</taxon>
        <taxon>Chitinibacteraceae</taxon>
        <taxon>Deefgea</taxon>
    </lineage>
</organism>
<dbReference type="RefSeq" id="WP_221006334.1">
    <property type="nucleotide sequence ID" value="NZ_CP081150.1"/>
</dbReference>
<reference evidence="1 2" key="1">
    <citation type="submission" date="2021-08" db="EMBL/GenBank/DDBJ databases">
        <title>complete genome sequencing of Deefgea sp. D25.</title>
        <authorList>
            <person name="Bae J.-W."/>
            <person name="Gim D.-H."/>
        </authorList>
    </citation>
    <scope>NUCLEOTIDE SEQUENCE [LARGE SCALE GENOMIC DNA]</scope>
    <source>
        <strain evidence="1 2">D25</strain>
    </source>
</reference>
<accession>A0ABX8Z5V5</accession>
<protein>
    <submittedName>
        <fullName evidence="1">Uncharacterized protein</fullName>
    </submittedName>
</protein>
<keyword evidence="2" id="KW-1185">Reference proteome</keyword>
<sequence>MAKKRKIALIVDLEFGSKLLELYTNIHCWIIQSEGNQPYIDQVLSTGTHMNCCWEDFGITPFLWYPEDSLAEILNSGLDNVWDHHVFEADAQLIWLDIYGVGLNEYTKTALFEFGFEHFSEISGGISAWKGAV</sequence>
<name>A0ABX8Z5V5_9NEIS</name>
<proteinExistence type="predicted"/>
<dbReference type="EMBL" id="CP081150">
    <property type="protein sequence ID" value="QZA77956.1"/>
    <property type="molecule type" value="Genomic_DNA"/>
</dbReference>
<dbReference type="Proteomes" id="UP000825679">
    <property type="component" value="Chromosome"/>
</dbReference>
<evidence type="ECO:0000313" key="2">
    <source>
        <dbReference type="Proteomes" id="UP000825679"/>
    </source>
</evidence>
<gene>
    <name evidence="1" type="ORF">K4H28_00485</name>
</gene>